<reference evidence="3 4" key="1">
    <citation type="submission" date="2024-09" db="EMBL/GenBank/DDBJ databases">
        <authorList>
            <person name="Sun Q."/>
            <person name="Mori K."/>
        </authorList>
    </citation>
    <scope>NUCLEOTIDE SEQUENCE [LARGE SCALE GENOMIC DNA]</scope>
    <source>
        <strain evidence="3 4">CGMCC 1.9126</strain>
    </source>
</reference>
<dbReference type="InterPro" id="IPR056174">
    <property type="entry name" value="SpoVR_N"/>
</dbReference>
<keyword evidence="4" id="KW-1185">Reference proteome</keyword>
<dbReference type="InterPro" id="IPR007390">
    <property type="entry name" value="Spore_V_R"/>
</dbReference>
<dbReference type="Proteomes" id="UP001589738">
    <property type="component" value="Unassembled WGS sequence"/>
</dbReference>
<accession>A0ABV6KS03</accession>
<protein>
    <submittedName>
        <fullName evidence="3">SpoVR family protein</fullName>
    </submittedName>
</protein>
<gene>
    <name evidence="3" type="ORF">ACFFHF_12775</name>
</gene>
<evidence type="ECO:0000313" key="3">
    <source>
        <dbReference type="EMBL" id="MFC0476108.1"/>
    </source>
</evidence>
<dbReference type="RefSeq" id="WP_377058306.1">
    <property type="nucleotide sequence ID" value="NZ_JBHLUU010000090.1"/>
</dbReference>
<dbReference type="PANTHER" id="PTHR30029:SF2">
    <property type="entry name" value="STAGE V SPORULATION PROTEIN R"/>
    <property type="match status" value="1"/>
</dbReference>
<evidence type="ECO:0000313" key="4">
    <source>
        <dbReference type="Proteomes" id="UP001589738"/>
    </source>
</evidence>
<name>A0ABV6KS03_9BACI</name>
<feature type="domain" description="SpoVR-like C-terminal" evidence="2">
    <location>
        <begin position="398"/>
        <end position="449"/>
    </location>
</feature>
<comment type="caution">
    <text evidence="3">The sequence shown here is derived from an EMBL/GenBank/DDBJ whole genome shotgun (WGS) entry which is preliminary data.</text>
</comment>
<feature type="domain" description="SpoVR protein-like N-terminal" evidence="1">
    <location>
        <begin position="4"/>
        <end position="395"/>
    </location>
</feature>
<evidence type="ECO:0000259" key="2">
    <source>
        <dbReference type="Pfam" id="PF24755"/>
    </source>
</evidence>
<evidence type="ECO:0000259" key="1">
    <source>
        <dbReference type="Pfam" id="PF04293"/>
    </source>
</evidence>
<dbReference type="EMBL" id="JBHLUU010000090">
    <property type="protein sequence ID" value="MFC0476108.1"/>
    <property type="molecule type" value="Genomic_DNA"/>
</dbReference>
<dbReference type="Pfam" id="PF04293">
    <property type="entry name" value="SpoVR"/>
    <property type="match status" value="1"/>
</dbReference>
<dbReference type="InterPro" id="IPR057008">
    <property type="entry name" value="SpoVR-like_C"/>
</dbReference>
<dbReference type="PANTHER" id="PTHR30029">
    <property type="entry name" value="STAGE V SPORULATION PROTEIN R"/>
    <property type="match status" value="1"/>
</dbReference>
<organism evidence="3 4">
    <name type="scientific">Robertmurraya beringensis</name>
    <dbReference type="NCBI Taxonomy" id="641660"/>
    <lineage>
        <taxon>Bacteria</taxon>
        <taxon>Bacillati</taxon>
        <taxon>Bacillota</taxon>
        <taxon>Bacilli</taxon>
        <taxon>Bacillales</taxon>
        <taxon>Bacillaceae</taxon>
        <taxon>Robertmurraya</taxon>
    </lineage>
</organism>
<proteinExistence type="predicted"/>
<dbReference type="Pfam" id="PF24755">
    <property type="entry name" value="SpoVR_C"/>
    <property type="match status" value="1"/>
</dbReference>
<sequence length="469" mass="55677">MREQEQKELQYAIEEITEIAVGFGLDFYPMRYEICPSEIIYTFGAYGMPTRFSHWSFGKQFHKMKLHYDLGLSKIYELVINSDPCYAFLLDSNSLIQNKLIVAHVLAHCDFFKNNVRFQNTKRDMVESMAATAERIRKYEILYGKHEVETFLDAVLAIEEHIDPSLMRPKLAWSTEDVEYEEVAAISPYDDLWDLDEKDKKKPEPVKRKKKFPPQPEKDLLLFIESYSRELSDWQRDILTMMREEMLYFWPQLETKIMNEGWASFWHQRILREMDLTSAEALEFAKLNAGVVQPSRTGINPYYLGLKIFEDIEERYNNPTEEMKRRGVQPGSGREKMFEVREIESDISFLRNYLTKDLVMREDMYLFQKQGKDYKIVDKAWENVRDQLVSMRVNGGFPYLTVTDGDYLKNGELYIKHGYEGIELDIKYLEKVMPYIHQLWGRSIHMETVIEGKNMLYTYDGKSIHRKYL</sequence>